<dbReference type="Gene3D" id="3.90.226.10">
    <property type="entry name" value="2-enoyl-CoA Hydratase, Chain A, domain 1"/>
    <property type="match status" value="1"/>
</dbReference>
<dbReference type="OrthoDB" id="27846at2157"/>
<dbReference type="InterPro" id="IPR014748">
    <property type="entry name" value="Enoyl-CoA_hydra_C"/>
</dbReference>
<dbReference type="Gene3D" id="1.10.12.10">
    <property type="entry name" value="Lyase 2-enoyl-coa Hydratase, Chain A, domain 2"/>
    <property type="match status" value="1"/>
</dbReference>
<dbReference type="InterPro" id="IPR001753">
    <property type="entry name" value="Enoyl-CoA_hydra/iso"/>
</dbReference>
<dbReference type="CDD" id="cd06558">
    <property type="entry name" value="crotonase-like"/>
    <property type="match status" value="1"/>
</dbReference>
<evidence type="ECO:0000313" key="4">
    <source>
        <dbReference type="Proteomes" id="UP000281431"/>
    </source>
</evidence>
<reference evidence="3 4" key="1">
    <citation type="submission" date="2018-10" db="EMBL/GenBank/DDBJ databases">
        <title>Natrarchaeobius chitinivorans gen. nov., sp. nov., and Natrarchaeobius haloalkaliphilus sp. nov., alkaliphilic, chitin-utilizing haloarchaea from hypersaline alkaline lakes.</title>
        <authorList>
            <person name="Sorokin D.Y."/>
            <person name="Elcheninov A.G."/>
            <person name="Kostrikina N.A."/>
            <person name="Bale N.J."/>
            <person name="Sinninghe Damste J.S."/>
            <person name="Khijniak T.V."/>
            <person name="Kublanov I.V."/>
            <person name="Toshchakov S.V."/>
        </authorList>
    </citation>
    <scope>NUCLEOTIDE SEQUENCE [LARGE SCALE GENOMIC DNA]</scope>
    <source>
        <strain evidence="3 4">AArcht7</strain>
    </source>
</reference>
<accession>A0A3N6MF70</accession>
<comment type="similarity">
    <text evidence="1">Belongs to the enoyl-CoA hydratase/isomerase family.</text>
</comment>
<evidence type="ECO:0000256" key="2">
    <source>
        <dbReference type="ARBA" id="ARBA00023239"/>
    </source>
</evidence>
<proteinExistence type="inferred from homology"/>
<dbReference type="EMBL" id="REFZ01000002">
    <property type="protein sequence ID" value="RQH02589.1"/>
    <property type="molecule type" value="Genomic_DNA"/>
</dbReference>
<dbReference type="GO" id="GO:0016836">
    <property type="term" value="F:hydro-lyase activity"/>
    <property type="evidence" value="ECO:0007669"/>
    <property type="project" value="UniProtKB-ARBA"/>
</dbReference>
<dbReference type="PANTHER" id="PTHR43459:SF1">
    <property type="entry name" value="EG:BACN32G11.4 PROTEIN"/>
    <property type="match status" value="1"/>
</dbReference>
<dbReference type="AlphaFoldDB" id="A0A3N6MF70"/>
<dbReference type="Proteomes" id="UP000281431">
    <property type="component" value="Unassembled WGS sequence"/>
</dbReference>
<evidence type="ECO:0000256" key="1">
    <source>
        <dbReference type="ARBA" id="ARBA00005254"/>
    </source>
</evidence>
<dbReference type="InterPro" id="IPR029045">
    <property type="entry name" value="ClpP/crotonase-like_dom_sf"/>
</dbReference>
<gene>
    <name evidence="3" type="ORF">EA472_04650</name>
</gene>
<sequence>MSDDCVSFETDDGVTTITFDDPDRRNPLSHDVKTELLSVLPTLPDDEDVRCVVFQGAGSAFSSGGDIDAMKERRRLQDEGGFEEVLREELRLANRMVRTVHTLPIPTIAKLDGPAVGSGAALALACDVRLASESGRIGFGFRHVGLSVDSGVSYLLPRLVGLSKAKDLALTGEIVDAETARELGLVDRLYDDDEFETEASEYVETLATGPSVALEHIKLLMNGSFDTDLQSALEREKAAQEVVAHTDDHVEGVDAFLEKRSPEFTGQ</sequence>
<dbReference type="PANTHER" id="PTHR43459">
    <property type="entry name" value="ENOYL-COA HYDRATASE"/>
    <property type="match status" value="1"/>
</dbReference>
<dbReference type="Pfam" id="PF00378">
    <property type="entry name" value="ECH_1"/>
    <property type="match status" value="1"/>
</dbReference>
<evidence type="ECO:0000313" key="3">
    <source>
        <dbReference type="EMBL" id="RQH02589.1"/>
    </source>
</evidence>
<keyword evidence="4" id="KW-1185">Reference proteome</keyword>
<organism evidence="3 4">
    <name type="scientific">Natrarchaeobius chitinivorans</name>
    <dbReference type="NCBI Taxonomy" id="1679083"/>
    <lineage>
        <taxon>Archaea</taxon>
        <taxon>Methanobacteriati</taxon>
        <taxon>Methanobacteriota</taxon>
        <taxon>Stenosarchaea group</taxon>
        <taxon>Halobacteria</taxon>
        <taxon>Halobacteriales</taxon>
        <taxon>Natrialbaceae</taxon>
        <taxon>Natrarchaeobius</taxon>
    </lineage>
</organism>
<dbReference type="FunFam" id="1.10.12.10:FF:000001">
    <property type="entry name" value="Probable enoyl-CoA hydratase, mitochondrial"/>
    <property type="match status" value="1"/>
</dbReference>
<comment type="caution">
    <text evidence="3">The sequence shown here is derived from an EMBL/GenBank/DDBJ whole genome shotgun (WGS) entry which is preliminary data.</text>
</comment>
<name>A0A3N6MF70_NATCH</name>
<dbReference type="SUPFAM" id="SSF52096">
    <property type="entry name" value="ClpP/crotonase"/>
    <property type="match status" value="1"/>
</dbReference>
<keyword evidence="2" id="KW-0456">Lyase</keyword>
<protein>
    <submittedName>
        <fullName evidence="3">Enoyl-CoA hydratase</fullName>
    </submittedName>
</protein>